<dbReference type="FunFam" id="3.40.50.300:FF:000456">
    <property type="entry name" value="Ras-related protein RABC1"/>
    <property type="match status" value="1"/>
</dbReference>
<evidence type="ECO:0000313" key="17">
    <source>
        <dbReference type="EnsemblPlants" id="OMERI04G25580.2"/>
    </source>
</evidence>
<dbReference type="PANTHER" id="PTHR47977">
    <property type="entry name" value="RAS-RELATED PROTEIN RAB"/>
    <property type="match status" value="1"/>
</dbReference>
<dbReference type="Gene3D" id="3.40.50.300">
    <property type="entry name" value="P-loop containing nucleotide triphosphate hydrolases"/>
    <property type="match status" value="1"/>
</dbReference>
<dbReference type="InterPro" id="IPR050227">
    <property type="entry name" value="Rab"/>
</dbReference>
<dbReference type="SUPFAM" id="SSF52540">
    <property type="entry name" value="P-loop containing nucleoside triphosphate hydrolases"/>
    <property type="match status" value="1"/>
</dbReference>
<organism evidence="17">
    <name type="scientific">Oryza meridionalis</name>
    <dbReference type="NCBI Taxonomy" id="40149"/>
    <lineage>
        <taxon>Eukaryota</taxon>
        <taxon>Viridiplantae</taxon>
        <taxon>Streptophyta</taxon>
        <taxon>Embryophyta</taxon>
        <taxon>Tracheophyta</taxon>
        <taxon>Spermatophyta</taxon>
        <taxon>Magnoliopsida</taxon>
        <taxon>Liliopsida</taxon>
        <taxon>Poales</taxon>
        <taxon>Poaceae</taxon>
        <taxon>BOP clade</taxon>
        <taxon>Oryzoideae</taxon>
        <taxon>Oryzeae</taxon>
        <taxon>Oryzinae</taxon>
        <taxon>Oryza</taxon>
    </lineage>
</organism>
<evidence type="ECO:0000256" key="3">
    <source>
        <dbReference type="ARBA" id="ARBA00006270"/>
    </source>
</evidence>
<evidence type="ECO:0000259" key="16">
    <source>
        <dbReference type="PROSITE" id="PS51005"/>
    </source>
</evidence>
<evidence type="ECO:0000256" key="4">
    <source>
        <dbReference type="ARBA" id="ARBA00022448"/>
    </source>
</evidence>
<evidence type="ECO:0000256" key="6">
    <source>
        <dbReference type="ARBA" id="ARBA00022741"/>
    </source>
</evidence>
<dbReference type="InterPro" id="IPR001806">
    <property type="entry name" value="Small_GTPase"/>
</dbReference>
<dbReference type="HOGENOM" id="CLU_007922_1_0_1"/>
<protein>
    <recommendedName>
        <fullName evidence="16">NAC domain-containing protein</fullName>
    </recommendedName>
</protein>
<dbReference type="InterPro" id="IPR027417">
    <property type="entry name" value="P-loop_NTPase"/>
</dbReference>
<dbReference type="GO" id="GO:0015031">
    <property type="term" value="P:protein transport"/>
    <property type="evidence" value="ECO:0007669"/>
    <property type="project" value="UniProtKB-KW"/>
</dbReference>
<dbReference type="InterPro" id="IPR036093">
    <property type="entry name" value="NAC_dom_sf"/>
</dbReference>
<dbReference type="GO" id="GO:0006355">
    <property type="term" value="P:regulation of DNA-templated transcription"/>
    <property type="evidence" value="ECO:0007669"/>
    <property type="project" value="InterPro"/>
</dbReference>
<dbReference type="SMART" id="SM00176">
    <property type="entry name" value="RAN"/>
    <property type="match status" value="1"/>
</dbReference>
<dbReference type="SMART" id="SM00175">
    <property type="entry name" value="RAB"/>
    <property type="match status" value="1"/>
</dbReference>
<keyword evidence="8" id="KW-0805">Transcription regulation</keyword>
<feature type="domain" description="NAC" evidence="16">
    <location>
        <begin position="519"/>
        <end position="669"/>
    </location>
</feature>
<dbReference type="AlphaFoldDB" id="A0A0E0DKF1"/>
<evidence type="ECO:0000256" key="15">
    <source>
        <dbReference type="ARBA" id="ARBA00060176"/>
    </source>
</evidence>
<dbReference type="InterPro" id="IPR005225">
    <property type="entry name" value="Small_GTP-bd"/>
</dbReference>
<dbReference type="STRING" id="40149.A0A0E0DKF1"/>
<dbReference type="Gene3D" id="2.170.150.80">
    <property type="entry name" value="NAC domain"/>
    <property type="match status" value="1"/>
</dbReference>
<name>A0A0E0DKF1_9ORYZ</name>
<dbReference type="PROSITE" id="PS51419">
    <property type="entry name" value="RAB"/>
    <property type="match status" value="1"/>
</dbReference>
<dbReference type="Proteomes" id="UP000008021">
    <property type="component" value="Chromosome 4"/>
</dbReference>
<dbReference type="PROSITE" id="PS51420">
    <property type="entry name" value="RHO"/>
    <property type="match status" value="1"/>
</dbReference>
<keyword evidence="13" id="KW-0539">Nucleus</keyword>
<dbReference type="GO" id="GO:0005886">
    <property type="term" value="C:plasma membrane"/>
    <property type="evidence" value="ECO:0007669"/>
    <property type="project" value="UniProtKB-SubCell"/>
</dbReference>
<reference evidence="17" key="2">
    <citation type="submission" date="2018-05" db="EMBL/GenBank/DDBJ databases">
        <title>OmerRS3 (Oryza meridionalis Reference Sequence Version 3).</title>
        <authorList>
            <person name="Zhang J."/>
            <person name="Kudrna D."/>
            <person name="Lee S."/>
            <person name="Talag J."/>
            <person name="Welchert J."/>
            <person name="Wing R.A."/>
        </authorList>
    </citation>
    <scope>NUCLEOTIDE SEQUENCE [LARGE SCALE GENOMIC DNA]</scope>
    <source>
        <strain evidence="17">cv. OR44</strain>
    </source>
</reference>
<dbReference type="InterPro" id="IPR003441">
    <property type="entry name" value="NAC-dom"/>
</dbReference>
<dbReference type="NCBIfam" id="TIGR00231">
    <property type="entry name" value="small_GTP"/>
    <property type="match status" value="1"/>
</dbReference>
<evidence type="ECO:0000256" key="1">
    <source>
        <dbReference type="ARBA" id="ARBA00004123"/>
    </source>
</evidence>
<dbReference type="GO" id="GO:0005634">
    <property type="term" value="C:nucleus"/>
    <property type="evidence" value="ECO:0007669"/>
    <property type="project" value="UniProtKB-SubCell"/>
</dbReference>
<dbReference type="FunFam" id="2.170.150.80:FF:000002">
    <property type="entry name" value="Nac domain-containing protein 86"/>
    <property type="match status" value="1"/>
</dbReference>
<dbReference type="PROSITE" id="PS51421">
    <property type="entry name" value="RAS"/>
    <property type="match status" value="1"/>
</dbReference>
<keyword evidence="11" id="KW-0472">Membrane</keyword>
<evidence type="ECO:0000256" key="8">
    <source>
        <dbReference type="ARBA" id="ARBA00023015"/>
    </source>
</evidence>
<evidence type="ECO:0000256" key="7">
    <source>
        <dbReference type="ARBA" id="ARBA00022927"/>
    </source>
</evidence>
<evidence type="ECO:0000256" key="14">
    <source>
        <dbReference type="ARBA" id="ARBA00023288"/>
    </source>
</evidence>
<evidence type="ECO:0000256" key="9">
    <source>
        <dbReference type="ARBA" id="ARBA00023125"/>
    </source>
</evidence>
<sequence>MRSSHQPLCTRAHQAAALLLAAATFFLTRLLDRSTLSAPPPPCAAPYSPWPHRDLRIYVYAEDEVDGLRALLRGRNDDVTAATCIKGQWGTQVKIHQLLLSSRFRTLDKDEADLFFVPTYVKCVRMTGKLNDKEINQTYVKVVLSQMPYFRRSGGRDHIFVFPSGAGAHLFRSWATFLNRSIILTPEGDRTDKRGISAFNTWKDIIIPGNVDDSMVKSDRLAVKPIPLTKRKYLANFLGRAQGKVGRLQLVKLAKQYPDKLESPELKLSGPDKLGRIDYFKHLRNAKFCLAPRGESSWTLRFYESFFVECVPVILSDEVELPFQNVIDYTEVSIKWPASKIGPGLLEYLESIPDGRVEEMIGRGREIRCLWVYAADTERCSAMSAIMWELQRKVRRFHQSAETFWLHNRSIVNRDLVEFHDWRTPIWGGGGGRATATGAACLSPLRAASFQFHLAASPRQHTSVLRSIALSSPLNLSSLPCRTASASAPPSPLRGGAAFPSLADRHHQLLRPSMAKTSLPPGFRFHPTDVELTVYYLKRKLLGKHLRCNAVSELDLYKFAPWDLPEKSSLQSKDREWYFFCPRDRKYSSGSRTNRSTEAGYWKATGKDRPVIYNSQTVGMKRTLVFHLGKPPRGDRTDWVMYEYRLEDKELSASGVKLDACVLCKIFQKSGPGPKIGEQYGAPFNEDDWNEANGELSSFAFSVPPCALESSNGRLNTAGQQLAVSDNIGSSLDHCSETNDKIAVGGCGTTSPSVPFDSIHTQQLAEIISCFSTDLLNSVSRDGSLPGSTADYDNDNEVSSDDGEAIFNELDELDSQPDESISNHCNSCGEDLIPPTLEVLKTEQYLELNDLSFSLADDPDPCNLLLTTNLSDQNHPELETRYGSYTYSLNQTERAKFGEGRKGTTETSINADMVHILVMTTMAISACWSSYWVVSLSDLWPSLLVRWKIHVDIRIRQPLPSHPPTSIIPYEEVIMDSSSSSSSTQAQSQPDFDYLFKLLLIGDSGVGKSSLLLRFTSDSFEDLSPTIGVDFKVKMVNTGGKKLKLAIWDTAGQERFRTLTSSYYRGAQGIIMVYDVTRRETFTNLSDIWAKEIDLYSTNQDCIKMLVGNKVDKESERAVTKKEGIEFAREYGCLFLECSAKTKVNVEQCFEELVLKILDTPSLLADASSGAKKNIFKQKPPEADAAASSCC</sequence>
<dbReference type="Pfam" id="PF03016">
    <property type="entry name" value="Exostosin_GT47"/>
    <property type="match status" value="1"/>
</dbReference>
<accession>A0A0E0DKF1</accession>
<dbReference type="SUPFAM" id="SSF101941">
    <property type="entry name" value="NAC domain"/>
    <property type="match status" value="1"/>
</dbReference>
<dbReference type="EnsemblPlants" id="OMERI04G25580.2">
    <property type="protein sequence ID" value="OMERI04G25580.2"/>
    <property type="gene ID" value="OMERI04G25580"/>
</dbReference>
<dbReference type="PRINTS" id="PR00449">
    <property type="entry name" value="RASTRNSFRMNG"/>
</dbReference>
<dbReference type="SMART" id="SM00177">
    <property type="entry name" value="ARF"/>
    <property type="match status" value="1"/>
</dbReference>
<dbReference type="SMART" id="SM00173">
    <property type="entry name" value="RAS"/>
    <property type="match status" value="1"/>
</dbReference>
<comment type="similarity">
    <text evidence="3">Belongs to the small GTPase superfamily. Rab family.</text>
</comment>
<dbReference type="Gramene" id="OMERI04G25580.2">
    <property type="protein sequence ID" value="OMERI04G25580.2"/>
    <property type="gene ID" value="OMERI04G25580"/>
</dbReference>
<comment type="function">
    <text evidence="15">Intracellular vesicle trafficking and protein transport.</text>
</comment>
<keyword evidence="12" id="KW-0804">Transcription</keyword>
<evidence type="ECO:0000256" key="5">
    <source>
        <dbReference type="ARBA" id="ARBA00022475"/>
    </source>
</evidence>
<keyword evidence="5" id="KW-1003">Cell membrane</keyword>
<dbReference type="CDD" id="cd01863">
    <property type="entry name" value="Rab18"/>
    <property type="match status" value="1"/>
</dbReference>
<evidence type="ECO:0000256" key="10">
    <source>
        <dbReference type="ARBA" id="ARBA00023134"/>
    </source>
</evidence>
<keyword evidence="7" id="KW-0653">Protein transport</keyword>
<dbReference type="GO" id="GO:0005525">
    <property type="term" value="F:GTP binding"/>
    <property type="evidence" value="ECO:0007669"/>
    <property type="project" value="UniProtKB-KW"/>
</dbReference>
<evidence type="ECO:0000256" key="11">
    <source>
        <dbReference type="ARBA" id="ARBA00023136"/>
    </source>
</evidence>
<keyword evidence="14" id="KW-0449">Lipoprotein</keyword>
<keyword evidence="4" id="KW-0813">Transport</keyword>
<dbReference type="Pfam" id="PF00071">
    <property type="entry name" value="Ras"/>
    <property type="match status" value="1"/>
</dbReference>
<evidence type="ECO:0000256" key="2">
    <source>
        <dbReference type="ARBA" id="ARBA00004342"/>
    </source>
</evidence>
<reference evidence="17" key="1">
    <citation type="submission" date="2015-04" db="UniProtKB">
        <authorList>
            <consortium name="EnsemblPlants"/>
        </authorList>
    </citation>
    <scope>IDENTIFICATION</scope>
</reference>
<comment type="subcellular location">
    <subcellularLocation>
        <location evidence="2">Cell membrane</location>
        <topology evidence="2">Lipid-anchor</topology>
        <orientation evidence="2">Cytoplasmic side</orientation>
    </subcellularLocation>
    <subcellularLocation>
        <location evidence="1">Nucleus</location>
    </subcellularLocation>
</comment>
<keyword evidence="9" id="KW-0238">DNA-binding</keyword>
<proteinExistence type="inferred from homology"/>
<keyword evidence="10" id="KW-0342">GTP-binding</keyword>
<dbReference type="PROSITE" id="PS51005">
    <property type="entry name" value="NAC"/>
    <property type="match status" value="1"/>
</dbReference>
<dbReference type="SMART" id="SM00174">
    <property type="entry name" value="RHO"/>
    <property type="match status" value="1"/>
</dbReference>
<dbReference type="GO" id="GO:0003677">
    <property type="term" value="F:DNA binding"/>
    <property type="evidence" value="ECO:0007669"/>
    <property type="project" value="UniProtKB-KW"/>
</dbReference>
<dbReference type="InterPro" id="IPR040911">
    <property type="entry name" value="Exostosin_GT47"/>
</dbReference>
<evidence type="ECO:0000256" key="12">
    <source>
        <dbReference type="ARBA" id="ARBA00023163"/>
    </source>
</evidence>
<evidence type="ECO:0000256" key="13">
    <source>
        <dbReference type="ARBA" id="ARBA00023242"/>
    </source>
</evidence>
<dbReference type="Pfam" id="PF02365">
    <property type="entry name" value="NAM"/>
    <property type="match status" value="1"/>
</dbReference>
<dbReference type="GO" id="GO:0003924">
    <property type="term" value="F:GTPase activity"/>
    <property type="evidence" value="ECO:0007669"/>
    <property type="project" value="InterPro"/>
</dbReference>
<keyword evidence="6" id="KW-0547">Nucleotide-binding</keyword>
<evidence type="ECO:0000313" key="18">
    <source>
        <dbReference type="Proteomes" id="UP000008021"/>
    </source>
</evidence>
<keyword evidence="18" id="KW-1185">Reference proteome</keyword>